<sequence>MEKVKIKLNRSLPEDFKNEWPEALSRNKKIRKGWITWITQDELINSKTSVITEYYFFPEDNKYGINFPASLFDEVKK</sequence>
<evidence type="ECO:0000313" key="2">
    <source>
        <dbReference type="Proteomes" id="UP000014710"/>
    </source>
</evidence>
<dbReference type="EMBL" id="KC821617">
    <property type="protein sequence ID" value="AGO48279.1"/>
    <property type="molecule type" value="Genomic_DNA"/>
</dbReference>
<gene>
    <name evidence="1" type="ORF">Phi17:1_gp3</name>
</gene>
<dbReference type="OrthoDB" id="38859at10239"/>
<keyword evidence="2" id="KW-1185">Reference proteome</keyword>
<organism evidence="1 2">
    <name type="scientific">Cellulophaga phage phi17:1</name>
    <dbReference type="NCBI Taxonomy" id="1327980"/>
    <lineage>
        <taxon>Viruses</taxon>
        <taxon>Duplodnaviria</taxon>
        <taxon>Heunggongvirae</taxon>
        <taxon>Uroviricota</taxon>
        <taxon>Caudoviricetes</taxon>
        <taxon>Helsingorvirus</taxon>
        <taxon>Helsingorvirus Cba171</taxon>
    </lineage>
</organism>
<protein>
    <submittedName>
        <fullName evidence="1">Uncharacterized protein</fullName>
    </submittedName>
</protein>
<name>R9ZY93_9CAUD</name>
<dbReference type="GeneID" id="16796907"/>
<dbReference type="KEGG" id="vg:16796907"/>
<dbReference type="Proteomes" id="UP000014710">
    <property type="component" value="Segment"/>
</dbReference>
<reference evidence="1 2" key="1">
    <citation type="journal article" date="2013" name="Proc. Natl. Acad. Sci. U.S.A.">
        <title>Twelve previously unknown phage genera are ubiquitous in global oceans.</title>
        <authorList>
            <person name="Holmfeldt K."/>
            <person name="Solonenko N."/>
            <person name="Shah M."/>
            <person name="Corrier K."/>
            <person name="Riemann L."/>
            <person name="Verberkmoes N.C."/>
            <person name="Sullivan M.B."/>
        </authorList>
    </citation>
    <scope>NUCLEOTIDE SEQUENCE [LARGE SCALE GENOMIC DNA]</scope>
    <source>
        <strain evidence="1">Phi17:1</strain>
    </source>
</reference>
<accession>R9ZY93</accession>
<dbReference type="RefSeq" id="YP_008241319.1">
    <property type="nucleotide sequence ID" value="NC_021795.1"/>
</dbReference>
<evidence type="ECO:0000313" key="1">
    <source>
        <dbReference type="EMBL" id="AGO48279.1"/>
    </source>
</evidence>
<proteinExistence type="predicted"/>
<reference evidence="2" key="2">
    <citation type="submission" date="2013-03" db="EMBL/GenBank/DDBJ databases">
        <title>The Cellulophaga phages: a novel, diverse, and globally ubiquitous model system.</title>
        <authorList>
            <person name="Holmfeldt K."/>
            <person name="Solonenko N."/>
            <person name="Shah M."/>
            <person name="Corrier K."/>
            <person name="Riemann L."/>
            <person name="VerBerkmoes N.C."/>
            <person name="Sullivan M.B."/>
        </authorList>
    </citation>
    <scope>NUCLEOTIDE SEQUENCE [LARGE SCALE GENOMIC DNA]</scope>
</reference>